<proteinExistence type="predicted"/>
<organism evidence="1 2">
    <name type="scientific">Neofusicoccum parvum</name>
    <dbReference type="NCBI Taxonomy" id="310453"/>
    <lineage>
        <taxon>Eukaryota</taxon>
        <taxon>Fungi</taxon>
        <taxon>Dikarya</taxon>
        <taxon>Ascomycota</taxon>
        <taxon>Pezizomycotina</taxon>
        <taxon>Dothideomycetes</taxon>
        <taxon>Dothideomycetes incertae sedis</taxon>
        <taxon>Botryosphaeriales</taxon>
        <taxon>Botryosphaeriaceae</taxon>
        <taxon>Neofusicoccum</taxon>
    </lineage>
</organism>
<gene>
    <name evidence="1" type="primary">g6382</name>
    <name evidence="1" type="ORF">NpPPO83_00006382</name>
</gene>
<keyword evidence="2" id="KW-1185">Reference proteome</keyword>
<accession>A0ACB5SAD9</accession>
<evidence type="ECO:0000313" key="2">
    <source>
        <dbReference type="Proteomes" id="UP001165186"/>
    </source>
</evidence>
<comment type="caution">
    <text evidence="1">The sequence shown here is derived from an EMBL/GenBank/DDBJ whole genome shotgun (WGS) entry which is preliminary data.</text>
</comment>
<name>A0ACB5SAD9_9PEZI</name>
<dbReference type="EMBL" id="BSXG01000224">
    <property type="protein sequence ID" value="GME32620.1"/>
    <property type="molecule type" value="Genomic_DNA"/>
</dbReference>
<evidence type="ECO:0000313" key="1">
    <source>
        <dbReference type="EMBL" id="GME32620.1"/>
    </source>
</evidence>
<sequence>MRFSTLATALVTAVAAVTKASSPGTEGLINLVKRRIPAHGDNFEFVLSENLSSDSAGYDGYIVSMPIDGHVRVESASISGLASGLYRYLSDVVKVDIYWFIGSRLHLAPDELPRINGSLSGASTVPYRYHFNTVTFSYTTAFWNWTDWELELDWLALRGVNLPLAWVGVERIIYDVFHETGLTHAEISSFFSGPAFQAWNRFGNIQGSWPQGSELPMSWIDGQFALQKQIVRRMVELGMTPVLPSFTGFVPRAMSRVLPNATFVNGSQWSGFPSEYTNVTFLEPFDPAFAALQKSFIDKQTAAYGSNVSHIYTLDQYNENDPLSGDLDYLRNVSYGTWKALKAADPQAVWLMQGWLFFAKSDFWTSERVEAYLSGVEDNTDMLILDLFSESQPQWQRTRSYYGKRWIWCQLHNFGGGMALHGQVKNVTVNPVEALANSSSLVGYGLTMEGQEGNEIIYSLLLSQAWSRNPINTEQYFRSWVARRYNSGNGSTLPTDLFAAWGILRTTVYNSNFTSIGALKSLFELRPSLTGLTGRAGFYLTDPPYDPSDLLSAWKYFLSAALASPELWSNPAFMFDAVDFTRQVLANTFATQYADLVATFNASVSNFTTGTKGTAGAETVAEKGKKLTDLLAVLDRVLSASRHFSLGPWIEAARAWAQTPSSVGSDTIIAGDGYGGEGNFSSVADFFEYNARNQVTLWGPQGEISGYASKAWEGLVRSYYAERWRIFVDYLVSALETGDGASGYNASVLAERLFAFEQAWQVARWEDDPSTDEDTNQKIQDILGAESVL</sequence>
<dbReference type="Proteomes" id="UP001165186">
    <property type="component" value="Unassembled WGS sequence"/>
</dbReference>
<reference evidence="1" key="1">
    <citation type="submission" date="2024-09" db="EMBL/GenBank/DDBJ databases">
        <title>Draft Genome Sequences of Neofusicoccum parvum.</title>
        <authorList>
            <person name="Ashida A."/>
            <person name="Camagna M."/>
            <person name="Tanaka A."/>
            <person name="Takemoto D."/>
        </authorList>
    </citation>
    <scope>NUCLEOTIDE SEQUENCE</scope>
    <source>
        <strain evidence="1">PPO83</strain>
    </source>
</reference>
<protein>
    <submittedName>
        <fullName evidence="1">Alpha-N-acetylglucosaminidase</fullName>
    </submittedName>
</protein>